<evidence type="ECO:0000313" key="2">
    <source>
        <dbReference type="Proteomes" id="UP000317318"/>
    </source>
</evidence>
<protein>
    <submittedName>
        <fullName evidence="1">Uncharacterized protein</fullName>
    </submittedName>
</protein>
<keyword evidence="2" id="KW-1185">Reference proteome</keyword>
<dbReference type="Proteomes" id="UP000317318">
    <property type="component" value="Chromosome"/>
</dbReference>
<evidence type="ECO:0000313" key="1">
    <source>
        <dbReference type="EMBL" id="QDT39478.1"/>
    </source>
</evidence>
<dbReference type="EMBL" id="CP036268">
    <property type="protein sequence ID" value="QDT39478.1"/>
    <property type="molecule type" value="Genomic_DNA"/>
</dbReference>
<reference evidence="1 2" key="1">
    <citation type="submission" date="2019-02" db="EMBL/GenBank/DDBJ databases">
        <title>Deep-cultivation of Planctomycetes and their phenomic and genomic characterization uncovers novel biology.</title>
        <authorList>
            <person name="Wiegand S."/>
            <person name="Jogler M."/>
            <person name="Boedeker C."/>
            <person name="Pinto D."/>
            <person name="Vollmers J."/>
            <person name="Rivas-Marin E."/>
            <person name="Kohn T."/>
            <person name="Peeters S.H."/>
            <person name="Heuer A."/>
            <person name="Rast P."/>
            <person name="Oberbeckmann S."/>
            <person name="Bunk B."/>
            <person name="Jeske O."/>
            <person name="Meyerdierks A."/>
            <person name="Storesund J.E."/>
            <person name="Kallscheuer N."/>
            <person name="Luecker S."/>
            <person name="Lage O.M."/>
            <person name="Pohl T."/>
            <person name="Merkel B.J."/>
            <person name="Hornburger P."/>
            <person name="Mueller R.-W."/>
            <person name="Bruemmer F."/>
            <person name="Labrenz M."/>
            <person name="Spormann A.M."/>
            <person name="Op den Camp H."/>
            <person name="Overmann J."/>
            <person name="Amann R."/>
            <person name="Jetten M.S.M."/>
            <person name="Mascher T."/>
            <person name="Medema M.H."/>
            <person name="Devos D.P."/>
            <person name="Kaster A.-K."/>
            <person name="Ovreas L."/>
            <person name="Rohde M."/>
            <person name="Galperin M.Y."/>
            <person name="Jogler C."/>
        </authorList>
    </citation>
    <scope>NUCLEOTIDE SEQUENCE [LARGE SCALE GENOMIC DNA]</scope>
    <source>
        <strain evidence="1 2">Pan189</strain>
    </source>
</reference>
<dbReference type="AlphaFoldDB" id="A0A517R6H2"/>
<proteinExistence type="predicted"/>
<dbReference type="RefSeq" id="WP_145365612.1">
    <property type="nucleotide sequence ID" value="NZ_CP036268.1"/>
</dbReference>
<organism evidence="1 2">
    <name type="scientific">Stratiformator vulcanicus</name>
    <dbReference type="NCBI Taxonomy" id="2527980"/>
    <lineage>
        <taxon>Bacteria</taxon>
        <taxon>Pseudomonadati</taxon>
        <taxon>Planctomycetota</taxon>
        <taxon>Planctomycetia</taxon>
        <taxon>Planctomycetales</taxon>
        <taxon>Planctomycetaceae</taxon>
        <taxon>Stratiformator</taxon>
    </lineage>
</organism>
<accession>A0A517R6H2</accession>
<gene>
    <name evidence="1" type="ORF">Pan189_38860</name>
</gene>
<sequence>MSYDLERQGIYVPLDESAAGQQSLRESVYQVRVGVSEVFSDRWYKNLFDGINRHCGSLIDEHETEEIRPDLVPQVIRAIESHRHNCPPRPGHESEFIEQLEVAANLALANGRPIIFVM</sequence>
<dbReference type="KEGG" id="svp:Pan189_38860"/>
<name>A0A517R6H2_9PLAN</name>